<keyword evidence="12" id="KW-1185">Reference proteome</keyword>
<evidence type="ECO:0000256" key="3">
    <source>
        <dbReference type="ARBA" id="ARBA00019010"/>
    </source>
</evidence>
<dbReference type="InterPro" id="IPR027417">
    <property type="entry name" value="P-loop_NTPase"/>
</dbReference>
<dbReference type="InterPro" id="IPR003442">
    <property type="entry name" value="T6A_TsaE"/>
</dbReference>
<name>A0A2S8A931_9FLAO</name>
<dbReference type="OrthoDB" id="9815896at2"/>
<evidence type="ECO:0000256" key="9">
    <source>
        <dbReference type="ARBA" id="ARBA00022842"/>
    </source>
</evidence>
<evidence type="ECO:0000256" key="10">
    <source>
        <dbReference type="ARBA" id="ARBA00032441"/>
    </source>
</evidence>
<evidence type="ECO:0000256" key="7">
    <source>
        <dbReference type="ARBA" id="ARBA00022741"/>
    </source>
</evidence>
<gene>
    <name evidence="11" type="ORF">C4S77_09495</name>
</gene>
<dbReference type="Proteomes" id="UP000238042">
    <property type="component" value="Unassembled WGS sequence"/>
</dbReference>
<dbReference type="Gene3D" id="3.40.50.300">
    <property type="entry name" value="P-loop containing nucleotide triphosphate hydrolases"/>
    <property type="match status" value="1"/>
</dbReference>
<evidence type="ECO:0000256" key="4">
    <source>
        <dbReference type="ARBA" id="ARBA00022490"/>
    </source>
</evidence>
<evidence type="ECO:0000256" key="1">
    <source>
        <dbReference type="ARBA" id="ARBA00004496"/>
    </source>
</evidence>
<keyword evidence="9" id="KW-0460">Magnesium</keyword>
<dbReference type="GO" id="GO:0005524">
    <property type="term" value="F:ATP binding"/>
    <property type="evidence" value="ECO:0007669"/>
    <property type="project" value="UniProtKB-KW"/>
</dbReference>
<dbReference type="GO" id="GO:0005737">
    <property type="term" value="C:cytoplasm"/>
    <property type="evidence" value="ECO:0007669"/>
    <property type="project" value="UniProtKB-SubCell"/>
</dbReference>
<sequence>MDFCIQTVNDLDLAAKEIILNSTYKIFTLHGDMGAGKTTLIKAFGKILGSYDSITSPTFSIVNEYLSKKGKIFHFDLYRINDINELLNLGIDEYIDSGEYCFIEWPEIYENDLPEHHKISLILKNQTRYLTFS</sequence>
<dbReference type="PANTHER" id="PTHR33540:SF2">
    <property type="entry name" value="TRNA THREONYLCARBAMOYLADENOSINE BIOSYNTHESIS PROTEIN TSAE"/>
    <property type="match status" value="1"/>
</dbReference>
<keyword evidence="4" id="KW-0963">Cytoplasm</keyword>
<dbReference type="EMBL" id="PSZM01000043">
    <property type="protein sequence ID" value="PQL91077.1"/>
    <property type="molecule type" value="Genomic_DNA"/>
</dbReference>
<dbReference type="NCBIfam" id="TIGR00150">
    <property type="entry name" value="T6A_YjeE"/>
    <property type="match status" value="1"/>
</dbReference>
<proteinExistence type="inferred from homology"/>
<keyword evidence="7" id="KW-0547">Nucleotide-binding</keyword>
<dbReference type="AlphaFoldDB" id="A0A2S8A931"/>
<evidence type="ECO:0000256" key="5">
    <source>
        <dbReference type="ARBA" id="ARBA00022694"/>
    </source>
</evidence>
<evidence type="ECO:0000256" key="8">
    <source>
        <dbReference type="ARBA" id="ARBA00022840"/>
    </source>
</evidence>
<dbReference type="Pfam" id="PF02367">
    <property type="entry name" value="TsaE"/>
    <property type="match status" value="1"/>
</dbReference>
<comment type="caution">
    <text evidence="11">The sequence shown here is derived from an EMBL/GenBank/DDBJ whole genome shotgun (WGS) entry which is preliminary data.</text>
</comment>
<evidence type="ECO:0000256" key="6">
    <source>
        <dbReference type="ARBA" id="ARBA00022723"/>
    </source>
</evidence>
<dbReference type="GO" id="GO:0046872">
    <property type="term" value="F:metal ion binding"/>
    <property type="evidence" value="ECO:0007669"/>
    <property type="project" value="UniProtKB-KW"/>
</dbReference>
<accession>A0A2S8A931</accession>
<comment type="subcellular location">
    <subcellularLocation>
        <location evidence="1">Cytoplasm</location>
    </subcellularLocation>
</comment>
<comment type="similarity">
    <text evidence="2">Belongs to the TsaE family.</text>
</comment>
<evidence type="ECO:0000313" key="11">
    <source>
        <dbReference type="EMBL" id="PQL91077.1"/>
    </source>
</evidence>
<keyword evidence="6" id="KW-0479">Metal-binding</keyword>
<dbReference type="GO" id="GO:0016740">
    <property type="term" value="F:transferase activity"/>
    <property type="evidence" value="ECO:0007669"/>
    <property type="project" value="UniProtKB-KW"/>
</dbReference>
<protein>
    <recommendedName>
        <fullName evidence="3">tRNA threonylcarbamoyladenosine biosynthesis protein TsaE</fullName>
    </recommendedName>
    <alternativeName>
        <fullName evidence="10">t(6)A37 threonylcarbamoyladenosine biosynthesis protein TsaE</fullName>
    </alternativeName>
</protein>
<reference evidence="11 12" key="1">
    <citation type="submission" date="2018-02" db="EMBL/GenBank/DDBJ databases">
        <title>Genome sequences of Apibacter spp., gut symbionts of Asian honey bees.</title>
        <authorList>
            <person name="Kwong W.K."/>
            <person name="Steele M.I."/>
            <person name="Moran N.A."/>
        </authorList>
    </citation>
    <scope>NUCLEOTIDE SEQUENCE [LARGE SCALE GENOMIC DNA]</scope>
    <source>
        <strain evidence="12">wkB301</strain>
    </source>
</reference>
<dbReference type="GO" id="GO:0002949">
    <property type="term" value="P:tRNA threonylcarbamoyladenosine modification"/>
    <property type="evidence" value="ECO:0007669"/>
    <property type="project" value="InterPro"/>
</dbReference>
<dbReference type="RefSeq" id="WP_105193618.1">
    <property type="nucleotide sequence ID" value="NZ_PSZM01000043.1"/>
</dbReference>
<dbReference type="SUPFAM" id="SSF52540">
    <property type="entry name" value="P-loop containing nucleoside triphosphate hydrolases"/>
    <property type="match status" value="1"/>
</dbReference>
<evidence type="ECO:0000313" key="12">
    <source>
        <dbReference type="Proteomes" id="UP000238042"/>
    </source>
</evidence>
<keyword evidence="8" id="KW-0067">ATP-binding</keyword>
<evidence type="ECO:0000256" key="2">
    <source>
        <dbReference type="ARBA" id="ARBA00007599"/>
    </source>
</evidence>
<keyword evidence="5" id="KW-0819">tRNA processing</keyword>
<organism evidence="11 12">
    <name type="scientific">Apibacter adventoris</name>
    <dbReference type="NCBI Taxonomy" id="1679466"/>
    <lineage>
        <taxon>Bacteria</taxon>
        <taxon>Pseudomonadati</taxon>
        <taxon>Bacteroidota</taxon>
        <taxon>Flavobacteriia</taxon>
        <taxon>Flavobacteriales</taxon>
        <taxon>Weeksellaceae</taxon>
        <taxon>Apibacter</taxon>
    </lineage>
</organism>
<keyword evidence="11" id="KW-0808">Transferase</keyword>
<dbReference type="PANTHER" id="PTHR33540">
    <property type="entry name" value="TRNA THREONYLCARBAMOYLADENOSINE BIOSYNTHESIS PROTEIN TSAE"/>
    <property type="match status" value="1"/>
</dbReference>